<organism evidence="5 6">
    <name type="scientific">Pseudoclavibacter chungangensis</name>
    <dbReference type="NCBI Taxonomy" id="587635"/>
    <lineage>
        <taxon>Bacteria</taxon>
        <taxon>Bacillati</taxon>
        <taxon>Actinomycetota</taxon>
        <taxon>Actinomycetes</taxon>
        <taxon>Micrococcales</taxon>
        <taxon>Microbacteriaceae</taxon>
        <taxon>Pseudoclavibacter</taxon>
    </lineage>
</organism>
<accession>A0A7J5BQI3</accession>
<sequence length="472" mass="51845">MCHHDGARARATPPDDDGRAPGLQVTVTQRHPEPAWVEHVMWWHLYPLGFLGAPIRPDDDPTTRPVEHRLERLEPWLDHLIDLGLNGLALGPIFASSTHGYDTVEHHRIDPRLGDDADFDRLVAACRERGIRLLLDGVFNHVGRAHPAFRDVEADGPASASAELFRIDSDDRRPGDPVRADVFEGHESLVALDHTSPAVEDLVVDVMTTWLDRGADGWRLDAAYAVDPAFWGRVLPRVRERHPDAWFSGEVIHGDGAAIVATSTMDSLTQYELWQGIWHAIADRNLFELAHAIGRHDALLDTYVPTTFIGNHDVTRIATAIGPEFVPHALAVLFTVAGTPMLYAGDELAFEGVKEERLGGDDAVRPEFPPNAPADAELAPDARRVLDATRTLVALRRRHPWLHTARTEVEHLTNTSLALRTATDTDALVTVINLGDDELAIEGLRASTVGAGDARLDGATVAIAPRGWAVLR</sequence>
<dbReference type="SUPFAM" id="SSF51445">
    <property type="entry name" value="(Trans)glycosidases"/>
    <property type="match status" value="1"/>
</dbReference>
<dbReference type="InterPro" id="IPR045857">
    <property type="entry name" value="O16G_dom_2"/>
</dbReference>
<dbReference type="GO" id="GO:0005975">
    <property type="term" value="P:carbohydrate metabolic process"/>
    <property type="evidence" value="ECO:0007669"/>
    <property type="project" value="InterPro"/>
</dbReference>
<keyword evidence="2" id="KW-0326">Glycosidase</keyword>
<reference evidence="5 6" key="1">
    <citation type="submission" date="2019-09" db="EMBL/GenBank/DDBJ databases">
        <title>Phylogeny of genus Pseudoclavibacter and closely related genus.</title>
        <authorList>
            <person name="Li Y."/>
        </authorList>
    </citation>
    <scope>NUCLEOTIDE SEQUENCE [LARGE SCALE GENOMIC DNA]</scope>
    <source>
        <strain evidence="5 6">DSM 23821</strain>
    </source>
</reference>
<gene>
    <name evidence="5" type="ORF">F8O01_10385</name>
</gene>
<dbReference type="InterPro" id="IPR006047">
    <property type="entry name" value="GH13_cat_dom"/>
</dbReference>
<dbReference type="Gene3D" id="3.90.400.10">
    <property type="entry name" value="Oligo-1,6-glucosidase, Domain 2"/>
    <property type="match status" value="1"/>
</dbReference>
<keyword evidence="6" id="KW-1185">Reference proteome</keyword>
<evidence type="ECO:0000256" key="1">
    <source>
        <dbReference type="ARBA" id="ARBA00022801"/>
    </source>
</evidence>
<protein>
    <submittedName>
        <fullName evidence="5">Alpha-amylase</fullName>
    </submittedName>
</protein>
<evidence type="ECO:0000256" key="3">
    <source>
        <dbReference type="SAM" id="MobiDB-lite"/>
    </source>
</evidence>
<dbReference type="EMBL" id="WBJZ01000012">
    <property type="protein sequence ID" value="KAB1656274.1"/>
    <property type="molecule type" value="Genomic_DNA"/>
</dbReference>
<dbReference type="OrthoDB" id="9043248at2"/>
<evidence type="ECO:0000256" key="2">
    <source>
        <dbReference type="ARBA" id="ARBA00023295"/>
    </source>
</evidence>
<dbReference type="PANTHER" id="PTHR10357:SF210">
    <property type="entry name" value="MALTODEXTRIN GLUCOSIDASE"/>
    <property type="match status" value="1"/>
</dbReference>
<evidence type="ECO:0000313" key="5">
    <source>
        <dbReference type="EMBL" id="KAB1656274.1"/>
    </source>
</evidence>
<dbReference type="Gene3D" id="3.20.20.80">
    <property type="entry name" value="Glycosidases"/>
    <property type="match status" value="1"/>
</dbReference>
<feature type="region of interest" description="Disordered" evidence="3">
    <location>
        <begin position="1"/>
        <end position="22"/>
    </location>
</feature>
<dbReference type="PANTHER" id="PTHR10357">
    <property type="entry name" value="ALPHA-AMYLASE FAMILY MEMBER"/>
    <property type="match status" value="1"/>
</dbReference>
<dbReference type="CDD" id="cd11354">
    <property type="entry name" value="AmyAc_bac_CMD_like"/>
    <property type="match status" value="1"/>
</dbReference>
<dbReference type="Pfam" id="PF00128">
    <property type="entry name" value="Alpha-amylase"/>
    <property type="match status" value="1"/>
</dbReference>
<proteinExistence type="predicted"/>
<dbReference type="SMART" id="SM00642">
    <property type="entry name" value="Aamy"/>
    <property type="match status" value="1"/>
</dbReference>
<evidence type="ECO:0000313" key="6">
    <source>
        <dbReference type="Proteomes" id="UP000467240"/>
    </source>
</evidence>
<keyword evidence="1" id="KW-0378">Hydrolase</keyword>
<dbReference type="AlphaFoldDB" id="A0A7J5BQI3"/>
<comment type="caution">
    <text evidence="5">The sequence shown here is derived from an EMBL/GenBank/DDBJ whole genome shotgun (WGS) entry which is preliminary data.</text>
</comment>
<evidence type="ECO:0000259" key="4">
    <source>
        <dbReference type="SMART" id="SM00642"/>
    </source>
</evidence>
<feature type="domain" description="Glycosyl hydrolase family 13 catalytic" evidence="4">
    <location>
        <begin position="44"/>
        <end position="396"/>
    </location>
</feature>
<dbReference type="Proteomes" id="UP000467240">
    <property type="component" value="Unassembled WGS sequence"/>
</dbReference>
<name>A0A7J5BQI3_9MICO</name>
<dbReference type="GO" id="GO:0016798">
    <property type="term" value="F:hydrolase activity, acting on glycosyl bonds"/>
    <property type="evidence" value="ECO:0007669"/>
    <property type="project" value="UniProtKB-KW"/>
</dbReference>
<dbReference type="InterPro" id="IPR017853">
    <property type="entry name" value="GH"/>
</dbReference>